<proteinExistence type="predicted"/>
<evidence type="ECO:0000313" key="3">
    <source>
        <dbReference type="WBParaSite" id="nRc.2.0.1.t07237-RA"/>
    </source>
</evidence>
<protein>
    <submittedName>
        <fullName evidence="3">Uncharacterized protein</fullName>
    </submittedName>
</protein>
<feature type="region of interest" description="Disordered" evidence="1">
    <location>
        <begin position="95"/>
        <end position="116"/>
    </location>
</feature>
<name>A0A915I188_ROMCU</name>
<accession>A0A915I188</accession>
<dbReference type="WBParaSite" id="nRc.2.0.1.t07237-RA">
    <property type="protein sequence ID" value="nRc.2.0.1.t07237-RA"/>
    <property type="gene ID" value="nRc.2.0.1.g07237"/>
</dbReference>
<evidence type="ECO:0000256" key="1">
    <source>
        <dbReference type="SAM" id="MobiDB-lite"/>
    </source>
</evidence>
<evidence type="ECO:0000313" key="2">
    <source>
        <dbReference type="Proteomes" id="UP000887565"/>
    </source>
</evidence>
<sequence>MLTTKIASQNANLSPIPPHQNGIPLLPGIFGTPDDYQYAVSSGENSRAVGTSPECYEVPNPQQFSPTNSHLASTHQAFDPSLMIQYGFHTPSVYNDQFGTQSPNVPRAPMGPFMNQ</sequence>
<feature type="compositionally biased region" description="Polar residues" evidence="1">
    <location>
        <begin position="95"/>
        <end position="104"/>
    </location>
</feature>
<reference evidence="3" key="1">
    <citation type="submission" date="2022-11" db="UniProtKB">
        <authorList>
            <consortium name="WormBaseParasite"/>
        </authorList>
    </citation>
    <scope>IDENTIFICATION</scope>
</reference>
<dbReference type="AlphaFoldDB" id="A0A915I188"/>
<dbReference type="Proteomes" id="UP000887565">
    <property type="component" value="Unplaced"/>
</dbReference>
<keyword evidence="2" id="KW-1185">Reference proteome</keyword>
<organism evidence="2 3">
    <name type="scientific">Romanomermis culicivorax</name>
    <name type="common">Nematode worm</name>
    <dbReference type="NCBI Taxonomy" id="13658"/>
    <lineage>
        <taxon>Eukaryota</taxon>
        <taxon>Metazoa</taxon>
        <taxon>Ecdysozoa</taxon>
        <taxon>Nematoda</taxon>
        <taxon>Enoplea</taxon>
        <taxon>Dorylaimia</taxon>
        <taxon>Mermithida</taxon>
        <taxon>Mermithoidea</taxon>
        <taxon>Mermithidae</taxon>
        <taxon>Romanomermis</taxon>
    </lineage>
</organism>